<dbReference type="AlphaFoldDB" id="N0B4K4"/>
<keyword evidence="3" id="KW-1185">Reference proteome</keyword>
<dbReference type="STRING" id="670307.HYPDE_31293"/>
<dbReference type="RefSeq" id="WP_015597965.1">
    <property type="nucleotide sequence ID" value="NC_021172.1"/>
</dbReference>
<dbReference type="OrthoDB" id="5502211at2"/>
<dbReference type="InterPro" id="IPR025714">
    <property type="entry name" value="Methyltranfer_dom"/>
</dbReference>
<dbReference type="SUPFAM" id="SSF53335">
    <property type="entry name" value="S-adenosyl-L-methionine-dependent methyltransferases"/>
    <property type="match status" value="1"/>
</dbReference>
<sequence length="394" mass="43256">MTRKDDKKAAFIAALAAALDAKTFIKLTLGKFRGEGEPSKAVATLVALKGVPHLKLVTRLARKDDTKTFSINDGINHIKLRIGDTYLSATLFSTDRDVTLTYSKKREPQLTSIKPTLKASEPAAHDRVKSYLVPPDRPYLKALQVSDAEGRIKPTMQGKYRQICRFIEIFDGLLKDIDQSDADEPLSILDIGSGKGYLTFALYDHLTTTLGRTCVMTGIEVRGDLVKLCNELARALHFSGLAFEAAEAQQRRTTHTDIVIALHACDTATDDAMALGIAADAQMILAAPCCQHELAPQIKDTSEGFAGVIKYPLFKQRQADLVTDAARALLLEASGYKVKVIEFVSTEHTAKNILIAATKSANVNSDRAKRQYRELKRAMGFETHHLASQLKGVE</sequence>
<dbReference type="EMBL" id="CP005587">
    <property type="protein sequence ID" value="AGK57933.1"/>
    <property type="molecule type" value="Genomic_DNA"/>
</dbReference>
<accession>N0B4K4</accession>
<dbReference type="InterPro" id="IPR029063">
    <property type="entry name" value="SAM-dependent_MTases_sf"/>
</dbReference>
<dbReference type="Pfam" id="PF13679">
    <property type="entry name" value="Methyltransf_32"/>
    <property type="match status" value="1"/>
</dbReference>
<evidence type="ECO:0000313" key="2">
    <source>
        <dbReference type="EMBL" id="AGK57933.1"/>
    </source>
</evidence>
<proteinExistence type="predicted"/>
<protein>
    <submittedName>
        <fullName evidence="2">SAM-dependent methyltransferase</fullName>
    </submittedName>
</protein>
<dbReference type="Gene3D" id="3.40.50.150">
    <property type="entry name" value="Vaccinia Virus protein VP39"/>
    <property type="match status" value="1"/>
</dbReference>
<dbReference type="GO" id="GO:0008168">
    <property type="term" value="F:methyltransferase activity"/>
    <property type="evidence" value="ECO:0007669"/>
    <property type="project" value="UniProtKB-KW"/>
</dbReference>
<dbReference type="KEGG" id="hdt:HYPDE_31293"/>
<dbReference type="eggNOG" id="COG0500">
    <property type="taxonomic scope" value="Bacteria"/>
</dbReference>
<keyword evidence="2" id="KW-0489">Methyltransferase</keyword>
<dbReference type="Proteomes" id="UP000005952">
    <property type="component" value="Chromosome"/>
</dbReference>
<evidence type="ECO:0000313" key="3">
    <source>
        <dbReference type="Proteomes" id="UP000005952"/>
    </source>
</evidence>
<gene>
    <name evidence="2" type="ORF">HYPDE_31293</name>
</gene>
<dbReference type="PANTHER" id="PTHR13369:SF3">
    <property type="entry name" value="METHYLTRANSFERASE DOMAIN-CONTAINING PROTEIN"/>
    <property type="match status" value="1"/>
</dbReference>
<dbReference type="PANTHER" id="PTHR13369">
    <property type="match status" value="1"/>
</dbReference>
<feature type="domain" description="Methyltransferase" evidence="1">
    <location>
        <begin position="159"/>
        <end position="296"/>
    </location>
</feature>
<evidence type="ECO:0000259" key="1">
    <source>
        <dbReference type="Pfam" id="PF13679"/>
    </source>
</evidence>
<keyword evidence="2" id="KW-0808">Transferase</keyword>
<dbReference type="GO" id="GO:0005737">
    <property type="term" value="C:cytoplasm"/>
    <property type="evidence" value="ECO:0007669"/>
    <property type="project" value="TreeGrafter"/>
</dbReference>
<dbReference type="HOGENOM" id="CLU_031012_0_0_5"/>
<organism evidence="2 3">
    <name type="scientific">Hyphomicrobium denitrificans 1NES1</name>
    <dbReference type="NCBI Taxonomy" id="670307"/>
    <lineage>
        <taxon>Bacteria</taxon>
        <taxon>Pseudomonadati</taxon>
        <taxon>Pseudomonadota</taxon>
        <taxon>Alphaproteobacteria</taxon>
        <taxon>Hyphomicrobiales</taxon>
        <taxon>Hyphomicrobiaceae</taxon>
        <taxon>Hyphomicrobium</taxon>
    </lineage>
</organism>
<dbReference type="GO" id="GO:0032259">
    <property type="term" value="P:methylation"/>
    <property type="evidence" value="ECO:0007669"/>
    <property type="project" value="UniProtKB-KW"/>
</dbReference>
<reference evidence="2 3" key="1">
    <citation type="journal article" date="2013" name="Genome Announc.">
        <title>Genome sequences for three denitrifying bacterial strains isolated from a uranium- and nitrate-contaminated subsurface environment.</title>
        <authorList>
            <person name="Venkatramanan R."/>
            <person name="Prakash O."/>
            <person name="Woyke T."/>
            <person name="Chain P."/>
            <person name="Goodwin L.A."/>
            <person name="Watson D."/>
            <person name="Brooks S."/>
            <person name="Kostka J.E."/>
            <person name="Green S.J."/>
        </authorList>
    </citation>
    <scope>NUCLEOTIDE SEQUENCE [LARGE SCALE GENOMIC DNA]</scope>
    <source>
        <strain evidence="2 3">1NES1</strain>
    </source>
</reference>
<name>N0B4K4_9HYPH</name>